<proteinExistence type="predicted"/>
<accession>A0A9J5ZX45</accession>
<protein>
    <recommendedName>
        <fullName evidence="5">SCP domain-containing protein</fullName>
    </recommendedName>
</protein>
<dbReference type="AlphaFoldDB" id="A0A9J5ZX45"/>
<dbReference type="Proteomes" id="UP000824120">
    <property type="component" value="Chromosome 3"/>
</dbReference>
<sequence length="130" mass="14179">MKIVLVLSIIMSILLTPSVAKGVSGGTKASTGSGRNGTPTTTWTPLPRRPRTTTNNSSSSTSSVGWSSDEFMNSVHNSRILEKMETSCRERNFPLLAIHNAQYIVEDNHSTYNNLALGYQSYDKNHSSTA</sequence>
<evidence type="ECO:0000256" key="1">
    <source>
        <dbReference type="SAM" id="MobiDB-lite"/>
    </source>
</evidence>
<reference evidence="3 4" key="1">
    <citation type="submission" date="2020-09" db="EMBL/GenBank/DDBJ databases">
        <title>De no assembly of potato wild relative species, Solanum commersonii.</title>
        <authorList>
            <person name="Cho K."/>
        </authorList>
    </citation>
    <scope>NUCLEOTIDE SEQUENCE [LARGE SCALE GENOMIC DNA]</scope>
    <source>
        <strain evidence="3">LZ3.2</strain>
        <tissue evidence="3">Leaf</tissue>
    </source>
</reference>
<evidence type="ECO:0008006" key="5">
    <source>
        <dbReference type="Google" id="ProtNLM"/>
    </source>
</evidence>
<organism evidence="3 4">
    <name type="scientific">Solanum commersonii</name>
    <name type="common">Commerson's wild potato</name>
    <name type="synonym">Commerson's nightshade</name>
    <dbReference type="NCBI Taxonomy" id="4109"/>
    <lineage>
        <taxon>Eukaryota</taxon>
        <taxon>Viridiplantae</taxon>
        <taxon>Streptophyta</taxon>
        <taxon>Embryophyta</taxon>
        <taxon>Tracheophyta</taxon>
        <taxon>Spermatophyta</taxon>
        <taxon>Magnoliopsida</taxon>
        <taxon>eudicotyledons</taxon>
        <taxon>Gunneridae</taxon>
        <taxon>Pentapetalae</taxon>
        <taxon>asterids</taxon>
        <taxon>lamiids</taxon>
        <taxon>Solanales</taxon>
        <taxon>Solanaceae</taxon>
        <taxon>Solanoideae</taxon>
        <taxon>Solaneae</taxon>
        <taxon>Solanum</taxon>
    </lineage>
</organism>
<name>A0A9J5ZX45_SOLCO</name>
<keyword evidence="2" id="KW-0732">Signal</keyword>
<feature type="region of interest" description="Disordered" evidence="1">
    <location>
        <begin position="22"/>
        <end position="69"/>
    </location>
</feature>
<feature type="compositionally biased region" description="Low complexity" evidence="1">
    <location>
        <begin position="36"/>
        <end position="68"/>
    </location>
</feature>
<feature type="chain" id="PRO_5039903546" description="SCP domain-containing protein" evidence="2">
    <location>
        <begin position="21"/>
        <end position="130"/>
    </location>
</feature>
<feature type="signal peptide" evidence="2">
    <location>
        <begin position="1"/>
        <end position="20"/>
    </location>
</feature>
<evidence type="ECO:0000313" key="3">
    <source>
        <dbReference type="EMBL" id="KAG5616659.1"/>
    </source>
</evidence>
<evidence type="ECO:0000256" key="2">
    <source>
        <dbReference type="SAM" id="SignalP"/>
    </source>
</evidence>
<dbReference type="EMBL" id="JACXVP010000003">
    <property type="protein sequence ID" value="KAG5616659.1"/>
    <property type="molecule type" value="Genomic_DNA"/>
</dbReference>
<comment type="caution">
    <text evidence="3">The sequence shown here is derived from an EMBL/GenBank/DDBJ whole genome shotgun (WGS) entry which is preliminary data.</text>
</comment>
<gene>
    <name evidence="3" type="ORF">H5410_016483</name>
</gene>
<evidence type="ECO:0000313" key="4">
    <source>
        <dbReference type="Proteomes" id="UP000824120"/>
    </source>
</evidence>
<keyword evidence="4" id="KW-1185">Reference proteome</keyword>